<proteinExistence type="inferred from homology"/>
<evidence type="ECO:0000256" key="5">
    <source>
        <dbReference type="ARBA" id="ARBA00022741"/>
    </source>
</evidence>
<dbReference type="STRING" id="41875.K8FEN9"/>
<comment type="subcellular location">
    <subcellularLocation>
        <location evidence="2">Cytoplasm</location>
    </subcellularLocation>
    <subcellularLocation>
        <location evidence="1">Nucleus</location>
    </subcellularLocation>
</comment>
<keyword evidence="6 10" id="KW-0067">ATP-binding</keyword>
<dbReference type="GO" id="GO:0008233">
    <property type="term" value="F:peptidase activity"/>
    <property type="evidence" value="ECO:0007669"/>
    <property type="project" value="UniProtKB-KW"/>
</dbReference>
<dbReference type="InterPro" id="IPR027417">
    <property type="entry name" value="P-loop_NTPase"/>
</dbReference>
<comment type="similarity">
    <text evidence="3 10">Belongs to the AAA ATPase family.</text>
</comment>
<feature type="region of interest" description="Disordered" evidence="11">
    <location>
        <begin position="88"/>
        <end position="107"/>
    </location>
</feature>
<dbReference type="Gene3D" id="1.10.8.60">
    <property type="match status" value="1"/>
</dbReference>
<evidence type="ECO:0000256" key="4">
    <source>
        <dbReference type="ARBA" id="ARBA00022490"/>
    </source>
</evidence>
<evidence type="ECO:0000259" key="12">
    <source>
        <dbReference type="SMART" id="SM00382"/>
    </source>
</evidence>
<dbReference type="OrthoDB" id="2013077at2759"/>
<dbReference type="Pfam" id="PF16450">
    <property type="entry name" value="Prot_ATP_ID_OB_C"/>
    <property type="match status" value="1"/>
</dbReference>
<keyword evidence="14" id="KW-1185">Reference proteome</keyword>
<dbReference type="SMART" id="SM00382">
    <property type="entry name" value="AAA"/>
    <property type="match status" value="1"/>
</dbReference>
<evidence type="ECO:0000256" key="3">
    <source>
        <dbReference type="ARBA" id="ARBA00006914"/>
    </source>
</evidence>
<accession>K8FEN9</accession>
<dbReference type="FunFam" id="1.10.8.60:FF:000007">
    <property type="entry name" value="26S proteasome regulatory subunit 4"/>
    <property type="match status" value="1"/>
</dbReference>
<keyword evidence="8" id="KW-0539">Nucleus</keyword>
<feature type="domain" description="AAA+ ATPase" evidence="12">
    <location>
        <begin position="226"/>
        <end position="365"/>
    </location>
</feature>
<dbReference type="InterPro" id="IPR032501">
    <property type="entry name" value="Prot_ATP_ID_OB_2nd"/>
</dbReference>
<evidence type="ECO:0000256" key="11">
    <source>
        <dbReference type="SAM" id="MobiDB-lite"/>
    </source>
</evidence>
<dbReference type="eggNOG" id="KOG0726">
    <property type="taxonomic scope" value="Eukaryota"/>
</dbReference>
<sequence>MGNGQSLPGEGGGQQQGKKGDQKQKKKWVPPTPPERVGKKKKKRGTVSGAAGGKLPPIAPATKCKLRALKLERVKDWLLMEEEFVARQEAEKATPRDERDEEERSKLDDLRGMPLSVGTLEEIIDDNHGIVSSAMGPEYYVNILSFVDKTQLEPGCAVLLHHKHSAVVGVLADDADPMVSVMKVDKAPQESYADVGGLEDQIMEIKEAVELPLTHPELYEDIGIKPPKGVILYGEPGTGKTLLAKAVANSTSASFLRVVGSELIQKYLGDGPKLVRELFRVADDMSPSIVFLDEIDAVGTKRYDSQSGGEKEIQRTMLELLNQLDGFDDRGDVKVIMATNRIESLDPALLRPGRIDRKIEFPLPDAKTKRHIFGIHTSRMNLSEDVQLEEFVMAKDDLSGADIKALCTEAGLLALRERRMQITHQDFKTAKDKVLYKKKENVPDGMFL</sequence>
<evidence type="ECO:0000313" key="13">
    <source>
        <dbReference type="EMBL" id="CCO66426.1"/>
    </source>
</evidence>
<dbReference type="FunFam" id="3.40.50.300:FF:000039">
    <property type="entry name" value="26S proteasome regulatory subunit 4"/>
    <property type="match status" value="1"/>
</dbReference>
<dbReference type="GO" id="GO:0006508">
    <property type="term" value="P:proteolysis"/>
    <property type="evidence" value="ECO:0007669"/>
    <property type="project" value="UniProtKB-KW"/>
</dbReference>
<feature type="region of interest" description="Disordered" evidence="11">
    <location>
        <begin position="1"/>
        <end position="59"/>
    </location>
</feature>
<evidence type="ECO:0000256" key="1">
    <source>
        <dbReference type="ARBA" id="ARBA00004123"/>
    </source>
</evidence>
<dbReference type="PROSITE" id="PS00674">
    <property type="entry name" value="AAA"/>
    <property type="match status" value="1"/>
</dbReference>
<keyword evidence="13" id="KW-0645">Protease</keyword>
<evidence type="ECO:0000256" key="9">
    <source>
        <dbReference type="ARBA" id="ARBA00068880"/>
    </source>
</evidence>
<dbReference type="Pfam" id="PF17862">
    <property type="entry name" value="AAA_lid_3"/>
    <property type="match status" value="1"/>
</dbReference>
<evidence type="ECO:0000313" key="14">
    <source>
        <dbReference type="Proteomes" id="UP000198341"/>
    </source>
</evidence>
<dbReference type="GeneID" id="19013810"/>
<name>K8FEN9_9CHLO</name>
<dbReference type="Gene3D" id="2.40.50.140">
    <property type="entry name" value="Nucleic acid-binding proteins"/>
    <property type="match status" value="1"/>
</dbReference>
<dbReference type="SUPFAM" id="SSF52540">
    <property type="entry name" value="P-loop containing nucleoside triphosphate hydrolases"/>
    <property type="match status" value="1"/>
</dbReference>
<dbReference type="InterPro" id="IPR003959">
    <property type="entry name" value="ATPase_AAA_core"/>
</dbReference>
<dbReference type="FunFam" id="2.40.50.140:FF:000030">
    <property type="entry name" value="26S protease regulatory subunit 4"/>
    <property type="match status" value="1"/>
</dbReference>
<dbReference type="GO" id="GO:0005524">
    <property type="term" value="F:ATP binding"/>
    <property type="evidence" value="ECO:0007669"/>
    <property type="project" value="UniProtKB-KW"/>
</dbReference>
<evidence type="ECO:0000256" key="8">
    <source>
        <dbReference type="ARBA" id="ARBA00023242"/>
    </source>
</evidence>
<dbReference type="InterPro" id="IPR041569">
    <property type="entry name" value="AAA_lid_3"/>
</dbReference>
<dbReference type="KEGG" id="bpg:Bathy09g03030"/>
<dbReference type="Gene3D" id="3.40.50.300">
    <property type="entry name" value="P-loop containing nucleotide triphosphate hydrolases"/>
    <property type="match status" value="1"/>
</dbReference>
<dbReference type="InterPro" id="IPR003593">
    <property type="entry name" value="AAA+_ATPase"/>
</dbReference>
<dbReference type="GO" id="GO:0016887">
    <property type="term" value="F:ATP hydrolysis activity"/>
    <property type="evidence" value="ECO:0007669"/>
    <property type="project" value="InterPro"/>
</dbReference>
<dbReference type="PANTHER" id="PTHR23073">
    <property type="entry name" value="26S PROTEASOME REGULATORY SUBUNIT"/>
    <property type="match status" value="1"/>
</dbReference>
<dbReference type="Proteomes" id="UP000198341">
    <property type="component" value="Chromosome 9"/>
</dbReference>
<dbReference type="AlphaFoldDB" id="K8FEN9"/>
<keyword evidence="13" id="KW-0378">Hydrolase</keyword>
<evidence type="ECO:0000256" key="2">
    <source>
        <dbReference type="ARBA" id="ARBA00004496"/>
    </source>
</evidence>
<gene>
    <name evidence="13" type="ORF">Bathy09g03030</name>
</gene>
<dbReference type="RefSeq" id="XP_007510866.1">
    <property type="nucleotide sequence ID" value="XM_007510804.1"/>
</dbReference>
<dbReference type="Pfam" id="PF00004">
    <property type="entry name" value="AAA"/>
    <property type="match status" value="1"/>
</dbReference>
<keyword evidence="7" id="KW-0647">Proteasome</keyword>
<reference evidence="13 14" key="1">
    <citation type="submission" date="2011-10" db="EMBL/GenBank/DDBJ databases">
        <authorList>
            <person name="Genoscope - CEA"/>
        </authorList>
    </citation>
    <scope>NUCLEOTIDE SEQUENCE [LARGE SCALE GENOMIC DNA]</scope>
    <source>
        <strain evidence="13 14">RCC 1105</strain>
    </source>
</reference>
<dbReference type="GO" id="GO:0000502">
    <property type="term" value="C:proteasome complex"/>
    <property type="evidence" value="ECO:0007669"/>
    <property type="project" value="UniProtKB-KW"/>
</dbReference>
<keyword evidence="4" id="KW-0963">Cytoplasm</keyword>
<organism evidence="13 14">
    <name type="scientific">Bathycoccus prasinos</name>
    <dbReference type="NCBI Taxonomy" id="41875"/>
    <lineage>
        <taxon>Eukaryota</taxon>
        <taxon>Viridiplantae</taxon>
        <taxon>Chlorophyta</taxon>
        <taxon>Mamiellophyceae</taxon>
        <taxon>Mamiellales</taxon>
        <taxon>Bathycoccaceae</taxon>
        <taxon>Bathycoccus</taxon>
    </lineage>
</organism>
<evidence type="ECO:0000256" key="10">
    <source>
        <dbReference type="RuleBase" id="RU003651"/>
    </source>
</evidence>
<evidence type="ECO:0000256" key="6">
    <source>
        <dbReference type="ARBA" id="ARBA00022840"/>
    </source>
</evidence>
<evidence type="ECO:0000256" key="7">
    <source>
        <dbReference type="ARBA" id="ARBA00022942"/>
    </source>
</evidence>
<dbReference type="GO" id="GO:0005737">
    <property type="term" value="C:cytoplasm"/>
    <property type="evidence" value="ECO:0007669"/>
    <property type="project" value="UniProtKB-SubCell"/>
</dbReference>
<dbReference type="InterPro" id="IPR003960">
    <property type="entry name" value="ATPase_AAA_CS"/>
</dbReference>
<dbReference type="InterPro" id="IPR050221">
    <property type="entry name" value="26S_Proteasome_ATPase"/>
</dbReference>
<dbReference type="EMBL" id="FO082270">
    <property type="protein sequence ID" value="CCO66426.1"/>
    <property type="molecule type" value="Genomic_DNA"/>
</dbReference>
<protein>
    <recommendedName>
        <fullName evidence="9">26S proteasome regulatory subunit 4 homolog</fullName>
    </recommendedName>
</protein>
<dbReference type="InterPro" id="IPR012340">
    <property type="entry name" value="NA-bd_OB-fold"/>
</dbReference>
<feature type="compositionally biased region" description="Gly residues" evidence="11">
    <location>
        <begin position="1"/>
        <end position="15"/>
    </location>
</feature>
<keyword evidence="5 10" id="KW-0547">Nucleotide-binding</keyword>
<dbReference type="GO" id="GO:0005634">
    <property type="term" value="C:nucleus"/>
    <property type="evidence" value="ECO:0007669"/>
    <property type="project" value="UniProtKB-SubCell"/>
</dbReference>